<keyword evidence="10" id="KW-0443">Lipid metabolism</keyword>
<dbReference type="Pfam" id="PF19279">
    <property type="entry name" value="YegS_C"/>
    <property type="match status" value="1"/>
</dbReference>
<dbReference type="GO" id="GO:0016301">
    <property type="term" value="F:kinase activity"/>
    <property type="evidence" value="ECO:0007669"/>
    <property type="project" value="UniProtKB-KW"/>
</dbReference>
<reference evidence="14 15" key="1">
    <citation type="submission" date="2016-10" db="EMBL/GenBank/DDBJ databases">
        <authorList>
            <person name="de Groot N.N."/>
        </authorList>
    </citation>
    <scope>NUCLEOTIDE SEQUENCE [LARGE SCALE GENOMIC DNA]</scope>
    <source>
        <strain evidence="14 15">CGMCC 1.5070</strain>
    </source>
</reference>
<keyword evidence="9" id="KW-0460">Magnesium</keyword>
<dbReference type="NCBIfam" id="TIGR00147">
    <property type="entry name" value="YegS/Rv2252/BmrU family lipid kinase"/>
    <property type="match status" value="1"/>
</dbReference>
<name>A0A1H7YTI7_9FIRM</name>
<evidence type="ECO:0000256" key="11">
    <source>
        <dbReference type="ARBA" id="ARBA00023209"/>
    </source>
</evidence>
<dbReference type="InterPro" id="IPR001206">
    <property type="entry name" value="Diacylglycerol_kinase_cat_dom"/>
</dbReference>
<dbReference type="Gene3D" id="3.40.50.10330">
    <property type="entry name" value="Probable inorganic polyphosphate/atp-NAD kinase, domain 1"/>
    <property type="match status" value="1"/>
</dbReference>
<keyword evidence="5" id="KW-0479">Metal-binding</keyword>
<gene>
    <name evidence="14" type="ORF">SAMN05216180_0186</name>
</gene>
<evidence type="ECO:0000256" key="10">
    <source>
        <dbReference type="ARBA" id="ARBA00023098"/>
    </source>
</evidence>
<dbReference type="InterPro" id="IPR050187">
    <property type="entry name" value="Lipid_Phosphate_FormReg"/>
</dbReference>
<dbReference type="RefSeq" id="WP_092750745.1">
    <property type="nucleotide sequence ID" value="NZ_FOCG01000001.1"/>
</dbReference>
<evidence type="ECO:0000256" key="6">
    <source>
        <dbReference type="ARBA" id="ARBA00022741"/>
    </source>
</evidence>
<dbReference type="InterPro" id="IPR005218">
    <property type="entry name" value="Diacylglycerol/lipid_kinase"/>
</dbReference>
<dbReference type="Pfam" id="PF00781">
    <property type="entry name" value="DAGK_cat"/>
    <property type="match status" value="1"/>
</dbReference>
<dbReference type="InterPro" id="IPR016064">
    <property type="entry name" value="NAD/diacylglycerol_kinase_sf"/>
</dbReference>
<evidence type="ECO:0000256" key="7">
    <source>
        <dbReference type="ARBA" id="ARBA00022777"/>
    </source>
</evidence>
<keyword evidence="15" id="KW-1185">Reference proteome</keyword>
<dbReference type="SUPFAM" id="SSF111331">
    <property type="entry name" value="NAD kinase/diacylglycerol kinase-like"/>
    <property type="match status" value="1"/>
</dbReference>
<dbReference type="InterPro" id="IPR017438">
    <property type="entry name" value="ATP-NAD_kinase_N"/>
</dbReference>
<keyword evidence="3" id="KW-0444">Lipid biosynthesis</keyword>
<evidence type="ECO:0000256" key="8">
    <source>
        <dbReference type="ARBA" id="ARBA00022840"/>
    </source>
</evidence>
<dbReference type="PANTHER" id="PTHR12358:SF106">
    <property type="entry name" value="LIPID KINASE YEGS"/>
    <property type="match status" value="1"/>
</dbReference>
<evidence type="ECO:0000256" key="4">
    <source>
        <dbReference type="ARBA" id="ARBA00022679"/>
    </source>
</evidence>
<evidence type="ECO:0000256" key="12">
    <source>
        <dbReference type="ARBA" id="ARBA00023264"/>
    </source>
</evidence>
<dbReference type="Gene3D" id="2.60.200.40">
    <property type="match status" value="1"/>
</dbReference>
<dbReference type="AlphaFoldDB" id="A0A1H7YTI7"/>
<sequence>MKHYFIINPAAGRKNAAEGLRVRIQQAFAALNDRYEIYITKNVGDAVRYVRKICGSTKEELRFYACGGDGTLNEVVNGAAGFVHASVTSVPCGSGNDFVRNFEPTSCFQQLEFLANVSAQPIDLLCFSGGAYGVNMCNIGFDANVALHMSKFKMLPFVKGQMAYNLALLYSLLNKMSTHLRITVDGNETFEGEFLLTAIGNGRFCGGGYKGTPLAKVNDGLLDLCIVKKVSRFNLVKLVNVYKAGMHLQDAQLQPYIIYRRCRQIDIAAPQPFAMSVDGENTRVQSVSVKIAERALSFAAPMQDCACSPALVCAGCGGN</sequence>
<keyword evidence="11" id="KW-0594">Phospholipid biosynthesis</keyword>
<evidence type="ECO:0000256" key="1">
    <source>
        <dbReference type="ARBA" id="ARBA00001946"/>
    </source>
</evidence>
<evidence type="ECO:0000313" key="15">
    <source>
        <dbReference type="Proteomes" id="UP000199158"/>
    </source>
</evidence>
<accession>A0A1H7YTI7</accession>
<dbReference type="InterPro" id="IPR045540">
    <property type="entry name" value="YegS/DAGK_C"/>
</dbReference>
<evidence type="ECO:0000256" key="5">
    <source>
        <dbReference type="ARBA" id="ARBA00022723"/>
    </source>
</evidence>
<keyword evidence="8" id="KW-0067">ATP-binding</keyword>
<dbReference type="STRING" id="474960.SAMN05216180_0186"/>
<evidence type="ECO:0000256" key="9">
    <source>
        <dbReference type="ARBA" id="ARBA00022842"/>
    </source>
</evidence>
<evidence type="ECO:0000256" key="3">
    <source>
        <dbReference type="ARBA" id="ARBA00022516"/>
    </source>
</evidence>
<dbReference type="GO" id="GO:0008654">
    <property type="term" value="P:phospholipid biosynthetic process"/>
    <property type="evidence" value="ECO:0007669"/>
    <property type="project" value="UniProtKB-KW"/>
</dbReference>
<dbReference type="Proteomes" id="UP000199158">
    <property type="component" value="Unassembled WGS sequence"/>
</dbReference>
<evidence type="ECO:0000259" key="13">
    <source>
        <dbReference type="PROSITE" id="PS50146"/>
    </source>
</evidence>
<dbReference type="OrthoDB" id="9786026at2"/>
<comment type="cofactor">
    <cofactor evidence="1">
        <name>Mg(2+)</name>
        <dbReference type="ChEBI" id="CHEBI:18420"/>
    </cofactor>
</comment>
<comment type="similarity">
    <text evidence="2">Belongs to the diacylglycerol/lipid kinase family.</text>
</comment>
<dbReference type="PANTHER" id="PTHR12358">
    <property type="entry name" value="SPHINGOSINE KINASE"/>
    <property type="match status" value="1"/>
</dbReference>
<keyword evidence="6" id="KW-0547">Nucleotide-binding</keyword>
<dbReference type="EMBL" id="FOCG01000001">
    <property type="protein sequence ID" value="SEM48469.1"/>
    <property type="molecule type" value="Genomic_DNA"/>
</dbReference>
<feature type="domain" description="DAGKc" evidence="13">
    <location>
        <begin position="1"/>
        <end position="132"/>
    </location>
</feature>
<dbReference type="GO" id="GO:0046872">
    <property type="term" value="F:metal ion binding"/>
    <property type="evidence" value="ECO:0007669"/>
    <property type="project" value="UniProtKB-KW"/>
</dbReference>
<keyword evidence="7 14" id="KW-0418">Kinase</keyword>
<evidence type="ECO:0000256" key="2">
    <source>
        <dbReference type="ARBA" id="ARBA00005983"/>
    </source>
</evidence>
<keyword evidence="12" id="KW-1208">Phospholipid metabolism</keyword>
<dbReference type="PROSITE" id="PS50146">
    <property type="entry name" value="DAGK"/>
    <property type="match status" value="1"/>
</dbReference>
<proteinExistence type="inferred from homology"/>
<keyword evidence="4" id="KW-0808">Transferase</keyword>
<evidence type="ECO:0000313" key="14">
    <source>
        <dbReference type="EMBL" id="SEM48469.1"/>
    </source>
</evidence>
<dbReference type="GO" id="GO:0005886">
    <property type="term" value="C:plasma membrane"/>
    <property type="evidence" value="ECO:0007669"/>
    <property type="project" value="TreeGrafter"/>
</dbReference>
<organism evidence="14 15">
    <name type="scientific">Hydrogenoanaerobacterium saccharovorans</name>
    <dbReference type="NCBI Taxonomy" id="474960"/>
    <lineage>
        <taxon>Bacteria</taxon>
        <taxon>Bacillati</taxon>
        <taxon>Bacillota</taxon>
        <taxon>Clostridia</taxon>
        <taxon>Eubacteriales</taxon>
        <taxon>Oscillospiraceae</taxon>
        <taxon>Hydrogenoanaerobacterium</taxon>
    </lineage>
</organism>
<dbReference type="GO" id="GO:0005524">
    <property type="term" value="F:ATP binding"/>
    <property type="evidence" value="ECO:0007669"/>
    <property type="project" value="UniProtKB-KW"/>
</dbReference>
<protein>
    <submittedName>
        <fullName evidence="14">Lipid kinase, YegS/Rv2252/BmrU family</fullName>
    </submittedName>
</protein>